<dbReference type="AlphaFoldDB" id="A0AAD7C0Z1"/>
<feature type="domain" description="NmrA-like" evidence="3">
    <location>
        <begin position="12"/>
        <end position="257"/>
    </location>
</feature>
<accession>A0AAD7C0Z1</accession>
<sequence length="312" mass="33780">MNTHCSMSPRIVSVFGATGIQGAAVIDRLIADGTFVPRAITRNTDSDAARALKTRGVHVITADPLDKASLGDALHGCEALFMVTNPMLPTEPEGPNEVTQGKNIADVAKEVGVKFIVFTSLPSITDISGGKYPNCFQYDLKPVIESHIRTTGIPHAFLHLGAFLENFWKFNFLAKTPAGFDIAVPNQKPGDLQAFTWVEREVPAATLAILKRYLDEGDVGVSGKTYPIVNATISFAELAERTGRALGVEVTFTAAPAKGPVFWDEMWAALGEYSGLYTHTPVPNPELVALGVQFGTIEEFLEKEVKPRFGFN</sequence>
<dbReference type="InterPro" id="IPR036291">
    <property type="entry name" value="NAD(P)-bd_dom_sf"/>
</dbReference>
<evidence type="ECO:0000256" key="1">
    <source>
        <dbReference type="ARBA" id="ARBA00006328"/>
    </source>
</evidence>
<dbReference type="InterPro" id="IPR051164">
    <property type="entry name" value="NmrA-like_oxidored"/>
</dbReference>
<dbReference type="Proteomes" id="UP001221142">
    <property type="component" value="Unassembled WGS sequence"/>
</dbReference>
<dbReference type="Gene3D" id="3.40.50.720">
    <property type="entry name" value="NAD(P)-binding Rossmann-like Domain"/>
    <property type="match status" value="1"/>
</dbReference>
<name>A0AAD7C0Z1_9AGAR</name>
<dbReference type="Gene3D" id="3.90.25.10">
    <property type="entry name" value="UDP-galactose 4-epimerase, domain 1"/>
    <property type="match status" value="1"/>
</dbReference>
<dbReference type="Pfam" id="PF05368">
    <property type="entry name" value="NmrA"/>
    <property type="match status" value="1"/>
</dbReference>
<dbReference type="InterPro" id="IPR008030">
    <property type="entry name" value="NmrA-like"/>
</dbReference>
<dbReference type="SUPFAM" id="SSF51735">
    <property type="entry name" value="NAD(P)-binding Rossmann-fold domains"/>
    <property type="match status" value="1"/>
</dbReference>
<proteinExistence type="inferred from homology"/>
<gene>
    <name evidence="4" type="ORF">FB45DRAFT_444914</name>
</gene>
<protein>
    <recommendedName>
        <fullName evidence="3">NmrA-like domain-containing protein</fullName>
    </recommendedName>
</protein>
<dbReference type="PANTHER" id="PTHR42748:SF7">
    <property type="entry name" value="NMRA LIKE REDOX SENSOR 1-RELATED"/>
    <property type="match status" value="1"/>
</dbReference>
<dbReference type="PANTHER" id="PTHR42748">
    <property type="entry name" value="NITROGEN METABOLITE REPRESSION PROTEIN NMRA FAMILY MEMBER"/>
    <property type="match status" value="1"/>
</dbReference>
<evidence type="ECO:0000313" key="4">
    <source>
        <dbReference type="EMBL" id="KAJ7636280.1"/>
    </source>
</evidence>
<comment type="similarity">
    <text evidence="1">Belongs to the NmrA-type oxidoreductase family.</text>
</comment>
<dbReference type="EMBL" id="JARKIF010000006">
    <property type="protein sequence ID" value="KAJ7636280.1"/>
    <property type="molecule type" value="Genomic_DNA"/>
</dbReference>
<reference evidence="4" key="1">
    <citation type="submission" date="2023-03" db="EMBL/GenBank/DDBJ databases">
        <title>Massive genome expansion in bonnet fungi (Mycena s.s.) driven by repeated elements and novel gene families across ecological guilds.</title>
        <authorList>
            <consortium name="Lawrence Berkeley National Laboratory"/>
            <person name="Harder C.B."/>
            <person name="Miyauchi S."/>
            <person name="Viragh M."/>
            <person name="Kuo A."/>
            <person name="Thoen E."/>
            <person name="Andreopoulos B."/>
            <person name="Lu D."/>
            <person name="Skrede I."/>
            <person name="Drula E."/>
            <person name="Henrissat B."/>
            <person name="Morin E."/>
            <person name="Kohler A."/>
            <person name="Barry K."/>
            <person name="LaButti K."/>
            <person name="Morin E."/>
            <person name="Salamov A."/>
            <person name="Lipzen A."/>
            <person name="Mereny Z."/>
            <person name="Hegedus B."/>
            <person name="Baldrian P."/>
            <person name="Stursova M."/>
            <person name="Weitz H."/>
            <person name="Taylor A."/>
            <person name="Grigoriev I.V."/>
            <person name="Nagy L.G."/>
            <person name="Martin F."/>
            <person name="Kauserud H."/>
        </authorList>
    </citation>
    <scope>NUCLEOTIDE SEQUENCE</scope>
    <source>
        <strain evidence="4">9284</strain>
    </source>
</reference>
<keyword evidence="2" id="KW-0521">NADP</keyword>
<evidence type="ECO:0000259" key="3">
    <source>
        <dbReference type="Pfam" id="PF05368"/>
    </source>
</evidence>
<organism evidence="4 5">
    <name type="scientific">Roridomyces roridus</name>
    <dbReference type="NCBI Taxonomy" id="1738132"/>
    <lineage>
        <taxon>Eukaryota</taxon>
        <taxon>Fungi</taxon>
        <taxon>Dikarya</taxon>
        <taxon>Basidiomycota</taxon>
        <taxon>Agaricomycotina</taxon>
        <taxon>Agaricomycetes</taxon>
        <taxon>Agaricomycetidae</taxon>
        <taxon>Agaricales</taxon>
        <taxon>Marasmiineae</taxon>
        <taxon>Mycenaceae</taxon>
        <taxon>Roridomyces</taxon>
    </lineage>
</organism>
<keyword evidence="5" id="KW-1185">Reference proteome</keyword>
<evidence type="ECO:0000256" key="2">
    <source>
        <dbReference type="ARBA" id="ARBA00022857"/>
    </source>
</evidence>
<evidence type="ECO:0000313" key="5">
    <source>
        <dbReference type="Proteomes" id="UP001221142"/>
    </source>
</evidence>
<comment type="caution">
    <text evidence="4">The sequence shown here is derived from an EMBL/GenBank/DDBJ whole genome shotgun (WGS) entry which is preliminary data.</text>
</comment>